<keyword evidence="3" id="KW-1185">Reference proteome</keyword>
<dbReference type="AlphaFoldDB" id="A0A0N5D805"/>
<dbReference type="CDD" id="cd20379">
    <property type="entry name" value="Tudor_dTUD-like"/>
    <property type="match status" value="1"/>
</dbReference>
<feature type="compositionally biased region" description="Basic and acidic residues" evidence="1">
    <location>
        <begin position="481"/>
        <end position="495"/>
    </location>
</feature>
<feature type="region of interest" description="Disordered" evidence="1">
    <location>
        <begin position="473"/>
        <end position="507"/>
    </location>
</feature>
<feature type="compositionally biased region" description="Polar residues" evidence="1">
    <location>
        <begin position="496"/>
        <end position="507"/>
    </location>
</feature>
<evidence type="ECO:0000313" key="4">
    <source>
        <dbReference type="WBParaSite" id="TCLT_0000922401-mRNA-1"/>
    </source>
</evidence>
<protein>
    <submittedName>
        <fullName evidence="4">Tudor domain-containing protein</fullName>
    </submittedName>
</protein>
<accession>A0A0N5D805</accession>
<proteinExistence type="predicted"/>
<dbReference type="EMBL" id="UYYF01004752">
    <property type="protein sequence ID" value="VDN06830.1"/>
    <property type="molecule type" value="Genomic_DNA"/>
</dbReference>
<gene>
    <name evidence="2" type="ORF">TCLT_LOCUS9213</name>
</gene>
<evidence type="ECO:0000256" key="1">
    <source>
        <dbReference type="SAM" id="MobiDB-lite"/>
    </source>
</evidence>
<reference evidence="2 3" key="2">
    <citation type="submission" date="2018-11" db="EMBL/GenBank/DDBJ databases">
        <authorList>
            <consortium name="Pathogen Informatics"/>
        </authorList>
    </citation>
    <scope>NUCLEOTIDE SEQUENCE [LARGE SCALE GENOMIC DNA]</scope>
</reference>
<evidence type="ECO:0000313" key="3">
    <source>
        <dbReference type="Proteomes" id="UP000276776"/>
    </source>
</evidence>
<reference evidence="4" key="1">
    <citation type="submission" date="2016-04" db="UniProtKB">
        <authorList>
            <consortium name="WormBaseParasite"/>
        </authorList>
    </citation>
    <scope>IDENTIFICATION</scope>
</reference>
<evidence type="ECO:0000313" key="2">
    <source>
        <dbReference type="EMBL" id="VDN06830.1"/>
    </source>
</evidence>
<dbReference type="Proteomes" id="UP000276776">
    <property type="component" value="Unassembled WGS sequence"/>
</dbReference>
<organism evidence="4">
    <name type="scientific">Thelazia callipaeda</name>
    <name type="common">Oriental eyeworm</name>
    <name type="synonym">Parasitic nematode</name>
    <dbReference type="NCBI Taxonomy" id="103827"/>
    <lineage>
        <taxon>Eukaryota</taxon>
        <taxon>Metazoa</taxon>
        <taxon>Ecdysozoa</taxon>
        <taxon>Nematoda</taxon>
        <taxon>Chromadorea</taxon>
        <taxon>Rhabditida</taxon>
        <taxon>Spirurina</taxon>
        <taxon>Spiruromorpha</taxon>
        <taxon>Thelazioidea</taxon>
        <taxon>Thelaziidae</taxon>
        <taxon>Thelazia</taxon>
    </lineage>
</organism>
<dbReference type="WBParaSite" id="TCLT_0000922401-mRNA-1">
    <property type="protein sequence ID" value="TCLT_0000922401-mRNA-1"/>
    <property type="gene ID" value="TCLT_0000922401"/>
</dbReference>
<feature type="region of interest" description="Disordered" evidence="1">
    <location>
        <begin position="111"/>
        <end position="143"/>
    </location>
</feature>
<feature type="compositionally biased region" description="Polar residues" evidence="1">
    <location>
        <begin position="116"/>
        <end position="140"/>
    </location>
</feature>
<dbReference type="OrthoDB" id="5842634at2759"/>
<name>A0A0N5D805_THECL</name>
<sequence length="544" mass="62039">MKLGQFDRKWTQLVEMVDDEMRSIAMKANELRHRYIMKCLHITRPYNSPMENWAAQKNKSDFVNNRPKPYQNDTNFSDKAHMNTMSMHQQQYKKSGYGGVYMNRVQGSRPPFRSSVGFNSTDQMGQTSTFKRTDSNTIDNNKIGANVGSNSVVKSAVPEVPFPTKESDSNKVPKFYCDIEGKLRLINITYAILAALAGEISESENDVGSVIVNVASMEKIPSQNDLSHASDLSAKETSVSTVDEPWDTRVLRYPYGKPLELNVYVVDLEGPYAWVRLSDGEEPPRFDEVDMKLEAMKAVEWEEVFPGTPCVVYARFKSLDLVNDGRARGFTECGSYARAIVEYCNDSKKTVTVRLVDFGFRLTELDASAIKPLMINFDGPPLAFRLQIDSLPKVFFVLFKKCRRQKERLNRYVTLSTRLTPANERSYLCWPKTWKALDVQKEILNRNYNDYSGFRSTTQNFRHRQYVGQSLAPEMPTNMGKESKAMKCPNDEHSSPHSTQLSVGSNQPITCRFPMQTPARMQMFKPPKINPLTLVLKTDDKIRG</sequence>